<comment type="caution">
    <text evidence="8">The sequence shown here is derived from an EMBL/GenBank/DDBJ whole genome shotgun (WGS) entry which is preliminary data.</text>
</comment>
<comment type="subunit">
    <text evidence="6">Consists of a catalytic RNA component (M1 or rnpB) and a protein subunit.</text>
</comment>
<dbReference type="GO" id="GO:0004526">
    <property type="term" value="F:ribonuclease P activity"/>
    <property type="evidence" value="ECO:0007669"/>
    <property type="project" value="UniProtKB-UniRule"/>
</dbReference>
<keyword evidence="4 6" id="KW-0378">Hydrolase</keyword>
<evidence type="ECO:0000256" key="3">
    <source>
        <dbReference type="ARBA" id="ARBA00022759"/>
    </source>
</evidence>
<reference evidence="8 9" key="2">
    <citation type="journal article" date="2015" name="BMC Genomics">
        <title>Analysis of three genomes within the thermophilic bacterial species Caldanaerobacter subterraneus with a focus on carbon monoxide dehydrogenase evolution and hydrolase diversity.</title>
        <authorList>
            <person name="Sant'Anna F.H."/>
            <person name="Lebedinsky A.V."/>
            <person name="Sokolova T.G."/>
            <person name="Robb F.T."/>
            <person name="Gonzalez J.M."/>
        </authorList>
    </citation>
    <scope>NUCLEOTIDE SEQUENCE [LARGE SCALE GENOMIC DNA]</scope>
    <source>
        <strain evidence="8 9">DSM 12653</strain>
    </source>
</reference>
<evidence type="ECO:0000256" key="1">
    <source>
        <dbReference type="ARBA" id="ARBA00022694"/>
    </source>
</evidence>
<dbReference type="InterPro" id="IPR020568">
    <property type="entry name" value="Ribosomal_Su5_D2-typ_SF"/>
</dbReference>
<dbReference type="EC" id="3.1.26.5" evidence="6 7"/>
<reference evidence="8 9" key="1">
    <citation type="submission" date="2008-07" db="EMBL/GenBank/DDBJ databases">
        <authorList>
            <person name="Gonzalez J."/>
            <person name="Sokolova T."/>
            <person name="Ferriera S."/>
            <person name="Johnson J."/>
            <person name="Kravitz S."/>
            <person name="Beeson K."/>
            <person name="Sutton G."/>
            <person name="Rogers Y.-H."/>
            <person name="Friedman R."/>
            <person name="Frazier M."/>
            <person name="Venter J.C."/>
        </authorList>
    </citation>
    <scope>NUCLEOTIDE SEQUENCE [LARGE SCALE GENOMIC DNA]</scope>
    <source>
        <strain evidence="8 9">DSM 12653</strain>
    </source>
</reference>
<dbReference type="GO" id="GO:0030677">
    <property type="term" value="C:ribonuclease P complex"/>
    <property type="evidence" value="ECO:0007669"/>
    <property type="project" value="TreeGrafter"/>
</dbReference>
<dbReference type="GO" id="GO:0042781">
    <property type="term" value="F:3'-tRNA processing endoribonuclease activity"/>
    <property type="evidence" value="ECO:0007669"/>
    <property type="project" value="TreeGrafter"/>
</dbReference>
<comment type="function">
    <text evidence="6">RNaseP catalyzes the removal of the 5'-leader sequence from pre-tRNA to produce the mature 5'-terminus. It can also cleave other RNA substrates such as 4.5S RNA. The protein component plays an auxiliary but essential role in vivo by binding to the 5'-leader sequence and broadening the substrate specificity of the ribozyme.</text>
</comment>
<keyword evidence="1 6" id="KW-0819">tRNA processing</keyword>
<evidence type="ECO:0000256" key="4">
    <source>
        <dbReference type="ARBA" id="ARBA00022801"/>
    </source>
</evidence>
<evidence type="ECO:0000256" key="7">
    <source>
        <dbReference type="NCBIfam" id="TIGR00188"/>
    </source>
</evidence>
<dbReference type="Proteomes" id="UP000010146">
    <property type="component" value="Unassembled WGS sequence"/>
</dbReference>
<dbReference type="Pfam" id="PF00825">
    <property type="entry name" value="Ribonuclease_P"/>
    <property type="match status" value="1"/>
</dbReference>
<dbReference type="SMR" id="A0A0F5PKS2"/>
<dbReference type="HAMAP" id="MF_00227">
    <property type="entry name" value="RNase_P"/>
    <property type="match status" value="1"/>
</dbReference>
<evidence type="ECO:0000313" key="8">
    <source>
        <dbReference type="EMBL" id="KKC28449.1"/>
    </source>
</evidence>
<name>A0A0F5PKS2_9THEO</name>
<comment type="similarity">
    <text evidence="6">Belongs to the RnpA family.</text>
</comment>
<dbReference type="EMBL" id="ABXP02000126">
    <property type="protein sequence ID" value="KKC28449.1"/>
    <property type="molecule type" value="Genomic_DNA"/>
</dbReference>
<dbReference type="PANTHER" id="PTHR33992">
    <property type="entry name" value="RIBONUCLEASE P PROTEIN COMPONENT"/>
    <property type="match status" value="1"/>
</dbReference>
<dbReference type="PANTHER" id="PTHR33992:SF1">
    <property type="entry name" value="RIBONUCLEASE P PROTEIN COMPONENT"/>
    <property type="match status" value="1"/>
</dbReference>
<comment type="catalytic activity">
    <reaction evidence="6">
        <text>Endonucleolytic cleavage of RNA, removing 5'-extranucleotides from tRNA precursor.</text>
        <dbReference type="EC" id="3.1.26.5"/>
    </reaction>
</comment>
<dbReference type="GO" id="GO:0001682">
    <property type="term" value="P:tRNA 5'-leader removal"/>
    <property type="evidence" value="ECO:0007669"/>
    <property type="project" value="UniProtKB-UniRule"/>
</dbReference>
<dbReference type="InterPro" id="IPR000100">
    <property type="entry name" value="RNase_P"/>
</dbReference>
<keyword evidence="5 6" id="KW-0694">RNA-binding</keyword>
<dbReference type="InterPro" id="IPR014721">
    <property type="entry name" value="Ribsml_uS5_D2-typ_fold_subgr"/>
</dbReference>
<keyword evidence="3 6" id="KW-0255">Endonuclease</keyword>
<dbReference type="RefSeq" id="WP_011026762.1">
    <property type="nucleotide sequence ID" value="NZ_ABXP02000126.1"/>
</dbReference>
<dbReference type="Gene3D" id="3.30.230.10">
    <property type="match status" value="1"/>
</dbReference>
<organism evidence="8 9">
    <name type="scientific">Caldanaerobacter subterraneus subsp. pacificus DSM 12653</name>
    <dbReference type="NCBI Taxonomy" id="391606"/>
    <lineage>
        <taxon>Bacteria</taxon>
        <taxon>Bacillati</taxon>
        <taxon>Bacillota</taxon>
        <taxon>Clostridia</taxon>
        <taxon>Thermoanaerobacterales</taxon>
        <taxon>Thermoanaerobacteraceae</taxon>
        <taxon>Caldanaerobacter</taxon>
    </lineage>
</organism>
<dbReference type="GO" id="GO:0000049">
    <property type="term" value="F:tRNA binding"/>
    <property type="evidence" value="ECO:0007669"/>
    <property type="project" value="UniProtKB-UniRule"/>
</dbReference>
<dbReference type="SUPFAM" id="SSF54211">
    <property type="entry name" value="Ribosomal protein S5 domain 2-like"/>
    <property type="match status" value="1"/>
</dbReference>
<evidence type="ECO:0000256" key="6">
    <source>
        <dbReference type="HAMAP-Rule" id="MF_00227"/>
    </source>
</evidence>
<accession>A0A0F5PKS2</accession>
<keyword evidence="2 6" id="KW-0540">Nuclease</keyword>
<gene>
    <name evidence="6" type="primary">rnpA</name>
    <name evidence="8" type="ORF">CDSM653_02506</name>
</gene>
<dbReference type="AlphaFoldDB" id="A0A0F5PKS2"/>
<protein>
    <recommendedName>
        <fullName evidence="6 7">Ribonuclease P protein component</fullName>
        <shortName evidence="6">RNase P protein</shortName>
        <shortName evidence="6">RNaseP protein</shortName>
        <ecNumber evidence="6 7">3.1.26.5</ecNumber>
    </recommendedName>
    <alternativeName>
        <fullName evidence="6">Protein C5</fullName>
    </alternativeName>
</protein>
<evidence type="ECO:0000313" key="9">
    <source>
        <dbReference type="Proteomes" id="UP000010146"/>
    </source>
</evidence>
<sequence length="116" mass="13653">MREKLTKLKKTQEFKRVYSNGKTVANRFIVMYYMPNGLQVNRAGYSVSKKIGKSVVRNRVKRLLHESFRLLNSNLRQGYDVVFVARGKIAEADFHTLKESIEKLLKKTPLYEEKER</sequence>
<evidence type="ECO:0000256" key="5">
    <source>
        <dbReference type="ARBA" id="ARBA00022884"/>
    </source>
</evidence>
<evidence type="ECO:0000256" key="2">
    <source>
        <dbReference type="ARBA" id="ARBA00022722"/>
    </source>
</evidence>
<reference evidence="9" key="3">
    <citation type="submission" date="2015-02" db="EMBL/GenBank/DDBJ databases">
        <title>Genome analysis of three genomes within the thermophilic hydrogenogenic bacterial species Caldanaerobacter subterraneus.</title>
        <authorList>
            <person name="Sant'Anna F.H."/>
            <person name="Lebedinsky A."/>
            <person name="Sokolova T."/>
            <person name="Robb F.T."/>
            <person name="Gonzalez J.M."/>
        </authorList>
    </citation>
    <scope>NUCLEOTIDE SEQUENCE [LARGE SCALE GENOMIC DNA]</scope>
    <source>
        <strain evidence="9">DSM 12653</strain>
    </source>
</reference>
<proteinExistence type="inferred from homology"/>
<dbReference type="NCBIfam" id="TIGR00188">
    <property type="entry name" value="rnpA"/>
    <property type="match status" value="1"/>
</dbReference>